<dbReference type="InterPro" id="IPR036078">
    <property type="entry name" value="Spo11/TopoVI_A_sf"/>
</dbReference>
<comment type="subcellular location">
    <subcellularLocation>
        <location evidence="3">Nucleus</location>
    </subcellularLocation>
</comment>
<evidence type="ECO:0000259" key="13">
    <source>
        <dbReference type="Pfam" id="PF04406"/>
    </source>
</evidence>
<dbReference type="PRINTS" id="PR01551">
    <property type="entry name" value="SPO11HOMOLOG"/>
</dbReference>
<feature type="active site" description="O-(5'-phospho-DNA)-tyrosine intermediate" evidence="12">
    <location>
        <position position="38"/>
    </location>
</feature>
<dbReference type="Pfam" id="PF04406">
    <property type="entry name" value="TP6A_N"/>
    <property type="match status" value="1"/>
</dbReference>
<dbReference type="PRINTS" id="PR01550">
    <property type="entry name" value="TOP6AFAMILY"/>
</dbReference>
<dbReference type="GO" id="GO:0003918">
    <property type="term" value="F:DNA topoisomerase type II (double strand cut, ATP-hydrolyzing) activity"/>
    <property type="evidence" value="ECO:0007669"/>
    <property type="project" value="UniProtKB-UniRule"/>
</dbReference>
<keyword evidence="7" id="KW-0460">Magnesium</keyword>
<evidence type="ECO:0000256" key="10">
    <source>
        <dbReference type="ARBA" id="ARBA00023235"/>
    </source>
</evidence>
<dbReference type="EMBL" id="HBGD01005771">
    <property type="protein sequence ID" value="CAD9081542.1"/>
    <property type="molecule type" value="Transcribed_RNA"/>
</dbReference>
<evidence type="ECO:0000256" key="11">
    <source>
        <dbReference type="ARBA" id="ARBA00023242"/>
    </source>
</evidence>
<name>A0A7S1KQM8_9EUKA</name>
<dbReference type="InterPro" id="IPR036388">
    <property type="entry name" value="WH-like_DNA-bd_sf"/>
</dbReference>
<proteinExistence type="inferred from homology"/>
<gene>
    <name evidence="15" type="ORF">PCOS0759_LOCUS4782</name>
</gene>
<evidence type="ECO:0000256" key="3">
    <source>
        <dbReference type="ARBA" id="ARBA00004123"/>
    </source>
</evidence>
<dbReference type="SUPFAM" id="SSF56726">
    <property type="entry name" value="DNA topoisomerase IV, alpha subunit"/>
    <property type="match status" value="1"/>
</dbReference>
<keyword evidence="10 12" id="KW-0413">Isomerase</keyword>
<dbReference type="InterPro" id="IPR013049">
    <property type="entry name" value="Spo11/TopoVI_A_N"/>
</dbReference>
<dbReference type="GO" id="GO:0046872">
    <property type="term" value="F:metal ion binding"/>
    <property type="evidence" value="ECO:0007669"/>
    <property type="project" value="UniProtKB-KW"/>
</dbReference>
<dbReference type="EC" id="5.6.2.2" evidence="5"/>
<evidence type="ECO:0000256" key="4">
    <source>
        <dbReference type="ARBA" id="ARBA00006559"/>
    </source>
</evidence>
<sequence>MPLPLHPHPITARSVFLMDCILKLHHAQATESKRDLYYQNTKLFGSQKSVDKIVDDIACSIGVSRRHLRIVAKCKGLIHGHIQVRLQNGLIVRVSDDHKTILPINPNIDTYAHIDVTCIQFVLVVEKDAVFSRLVQLGYAQKAKCLLVTGKGYPDVATRLFLSRIARENPHLPVLCLVDGDPHGIDIFLIYKYGSAAMRHQCDELAVPTMEWIGLDVSHDYKQFGIPMCTLLEMGVRETKKAQKICDQMIPSDEACVQCLETMLKMLKKAEIEALSSMGFSFLSDVYLPQKVGNILVNRMLQDEDE</sequence>
<evidence type="ECO:0000256" key="12">
    <source>
        <dbReference type="PROSITE-ProRule" id="PRU01385"/>
    </source>
</evidence>
<protein>
    <recommendedName>
        <fullName evidence="5">DNA topoisomerase (ATP-hydrolyzing)</fullName>
        <ecNumber evidence="5">5.6.2.2</ecNumber>
    </recommendedName>
</protein>
<evidence type="ECO:0000259" key="14">
    <source>
        <dbReference type="Pfam" id="PF21180"/>
    </source>
</evidence>
<feature type="domain" description="Spo11/DNA topoisomerase VI subunit A N-terminal" evidence="13">
    <location>
        <begin position="12"/>
        <end position="70"/>
    </location>
</feature>
<dbReference type="Gene3D" id="3.40.1360.10">
    <property type="match status" value="1"/>
</dbReference>
<evidence type="ECO:0000256" key="8">
    <source>
        <dbReference type="ARBA" id="ARBA00023029"/>
    </source>
</evidence>
<dbReference type="InterPro" id="IPR013048">
    <property type="entry name" value="Meiotic_Spo11"/>
</dbReference>
<comment type="catalytic activity">
    <reaction evidence="1 12">
        <text>ATP-dependent breakage, passage and rejoining of double-stranded DNA.</text>
        <dbReference type="EC" id="5.6.2.2"/>
    </reaction>
</comment>
<reference evidence="15" key="1">
    <citation type="submission" date="2021-01" db="EMBL/GenBank/DDBJ databases">
        <authorList>
            <person name="Corre E."/>
            <person name="Pelletier E."/>
            <person name="Niang G."/>
            <person name="Scheremetjew M."/>
            <person name="Finn R."/>
            <person name="Kale V."/>
            <person name="Holt S."/>
            <person name="Cochrane G."/>
            <person name="Meng A."/>
            <person name="Brown T."/>
            <person name="Cohen L."/>
        </authorList>
    </citation>
    <scope>NUCLEOTIDE SEQUENCE</scope>
    <source>
        <strain evidence="15">WS</strain>
    </source>
</reference>
<evidence type="ECO:0000313" key="15">
    <source>
        <dbReference type="EMBL" id="CAD9081542.1"/>
    </source>
</evidence>
<dbReference type="PANTHER" id="PTHR10848">
    <property type="entry name" value="MEIOTIC RECOMBINATION PROTEIN SPO11"/>
    <property type="match status" value="1"/>
</dbReference>
<evidence type="ECO:0000256" key="2">
    <source>
        <dbReference type="ARBA" id="ARBA00001946"/>
    </source>
</evidence>
<dbReference type="GO" id="GO:0000228">
    <property type="term" value="C:nuclear chromosome"/>
    <property type="evidence" value="ECO:0007669"/>
    <property type="project" value="TreeGrafter"/>
</dbReference>
<dbReference type="CDD" id="cd00223">
    <property type="entry name" value="TOPRIM_TopoIIB_SPO"/>
    <property type="match status" value="1"/>
</dbReference>
<accession>A0A7S1KQM8</accession>
<dbReference type="Pfam" id="PF21180">
    <property type="entry name" value="TOP6A-Spo11_Toprim"/>
    <property type="match status" value="1"/>
</dbReference>
<dbReference type="AlphaFoldDB" id="A0A7S1KQM8"/>
<dbReference type="Gene3D" id="1.10.10.10">
    <property type="entry name" value="Winged helix-like DNA-binding domain superfamily/Winged helix DNA-binding domain"/>
    <property type="match status" value="1"/>
</dbReference>
<dbReference type="GO" id="GO:0000706">
    <property type="term" value="P:meiotic DNA double-strand break processing"/>
    <property type="evidence" value="ECO:0007669"/>
    <property type="project" value="TreeGrafter"/>
</dbReference>
<evidence type="ECO:0000256" key="6">
    <source>
        <dbReference type="ARBA" id="ARBA00022723"/>
    </source>
</evidence>
<feature type="domain" description="Topoisomerase 6 subunit A/Spo11 TOPRIM" evidence="14">
    <location>
        <begin position="121"/>
        <end position="292"/>
    </location>
</feature>
<keyword evidence="8 12" id="KW-0799">Topoisomerase</keyword>
<dbReference type="GO" id="GO:0042138">
    <property type="term" value="P:meiotic DNA double-strand break formation"/>
    <property type="evidence" value="ECO:0007669"/>
    <property type="project" value="InterPro"/>
</dbReference>
<keyword evidence="11" id="KW-0539">Nucleus</keyword>
<evidence type="ECO:0000256" key="7">
    <source>
        <dbReference type="ARBA" id="ARBA00022842"/>
    </source>
</evidence>
<evidence type="ECO:0000256" key="1">
    <source>
        <dbReference type="ARBA" id="ARBA00000185"/>
    </source>
</evidence>
<dbReference type="GO" id="GO:0003677">
    <property type="term" value="F:DNA binding"/>
    <property type="evidence" value="ECO:0007669"/>
    <property type="project" value="UniProtKB-UniRule"/>
</dbReference>
<dbReference type="GO" id="GO:0005524">
    <property type="term" value="F:ATP binding"/>
    <property type="evidence" value="ECO:0007669"/>
    <property type="project" value="InterPro"/>
</dbReference>
<dbReference type="InterPro" id="IPR034136">
    <property type="entry name" value="TOPRIM_Topo6A/Spo11"/>
</dbReference>
<organism evidence="15">
    <name type="scientific">Percolomonas cosmopolitus</name>
    <dbReference type="NCBI Taxonomy" id="63605"/>
    <lineage>
        <taxon>Eukaryota</taxon>
        <taxon>Discoba</taxon>
        <taxon>Heterolobosea</taxon>
        <taxon>Tetramitia</taxon>
        <taxon>Eutetramitia</taxon>
        <taxon>Percolomonadidae</taxon>
        <taxon>Percolomonas</taxon>
    </lineage>
</organism>
<comment type="cofactor">
    <cofactor evidence="2">
        <name>Mg(2+)</name>
        <dbReference type="ChEBI" id="CHEBI:18420"/>
    </cofactor>
</comment>
<dbReference type="InterPro" id="IPR002815">
    <property type="entry name" value="Spo11/TopoVI_A"/>
</dbReference>
<dbReference type="PROSITE" id="PS52041">
    <property type="entry name" value="TOPO_IIB"/>
    <property type="match status" value="1"/>
</dbReference>
<dbReference type="GO" id="GO:0007131">
    <property type="term" value="P:reciprocal meiotic recombination"/>
    <property type="evidence" value="ECO:0007669"/>
    <property type="project" value="TreeGrafter"/>
</dbReference>
<comment type="similarity">
    <text evidence="4 12">Belongs to the TOP6A family.</text>
</comment>
<dbReference type="PANTHER" id="PTHR10848:SF0">
    <property type="entry name" value="MEIOTIC RECOMBINATION PROTEIN SPO11"/>
    <property type="match status" value="1"/>
</dbReference>
<evidence type="ECO:0000256" key="9">
    <source>
        <dbReference type="ARBA" id="ARBA00023125"/>
    </source>
</evidence>
<evidence type="ECO:0000256" key="5">
    <source>
        <dbReference type="ARBA" id="ARBA00012895"/>
    </source>
</evidence>
<keyword evidence="6" id="KW-0479">Metal-binding</keyword>
<keyword evidence="9 12" id="KW-0238">DNA-binding</keyword>